<dbReference type="Gene3D" id="1.10.8.80">
    <property type="entry name" value="Magnesium chelatase subunit I, C-Terminal domain"/>
    <property type="match status" value="1"/>
</dbReference>
<dbReference type="SUPFAM" id="SSF52540">
    <property type="entry name" value="P-loop containing nucleoside triphosphate hydrolases"/>
    <property type="match status" value="1"/>
</dbReference>
<dbReference type="PANTHER" id="PTHR42759:SF1">
    <property type="entry name" value="MAGNESIUM-CHELATASE SUBUNIT CHLD"/>
    <property type="match status" value="1"/>
</dbReference>
<dbReference type="EMBL" id="JAJLJH010000008">
    <property type="protein sequence ID" value="MCK9688280.1"/>
    <property type="molecule type" value="Genomic_DNA"/>
</dbReference>
<dbReference type="AlphaFoldDB" id="A0A9X2C3Z0"/>
<dbReference type="FunFam" id="3.40.50.300:FF:000640">
    <property type="entry name" value="MoxR family ATPase"/>
    <property type="match status" value="1"/>
</dbReference>
<keyword evidence="1" id="KW-0547">Nucleotide-binding</keyword>
<evidence type="ECO:0000313" key="6">
    <source>
        <dbReference type="Proteomes" id="UP001139353"/>
    </source>
</evidence>
<evidence type="ECO:0000256" key="2">
    <source>
        <dbReference type="ARBA" id="ARBA00022840"/>
    </source>
</evidence>
<feature type="domain" description="AAA+ ATPase" evidence="4">
    <location>
        <begin position="42"/>
        <end position="187"/>
    </location>
</feature>
<dbReference type="Gene3D" id="3.40.50.300">
    <property type="entry name" value="P-loop containing nucleotide triphosphate hydrolases"/>
    <property type="match status" value="1"/>
</dbReference>
<comment type="similarity">
    <text evidence="3">Belongs to the MoxR family.</text>
</comment>
<reference evidence="5" key="1">
    <citation type="submission" date="2021-11" db="EMBL/GenBank/DDBJ databases">
        <title>BS-T2-15 a new species belonging to the Comamonadaceae family isolated from the soil of a French oak forest.</title>
        <authorList>
            <person name="Mieszkin S."/>
            <person name="Alain K."/>
        </authorList>
    </citation>
    <scope>NUCLEOTIDE SEQUENCE</scope>
    <source>
        <strain evidence="5">BS-T2-15</strain>
    </source>
</reference>
<dbReference type="Proteomes" id="UP001139353">
    <property type="component" value="Unassembled WGS sequence"/>
</dbReference>
<dbReference type="CDD" id="cd00009">
    <property type="entry name" value="AAA"/>
    <property type="match status" value="1"/>
</dbReference>
<evidence type="ECO:0000313" key="5">
    <source>
        <dbReference type="EMBL" id="MCK9688280.1"/>
    </source>
</evidence>
<dbReference type="InterPro" id="IPR050764">
    <property type="entry name" value="CbbQ/NirQ/NorQ/GpvN"/>
</dbReference>
<organism evidence="5 6">
    <name type="scientific">Scleromatobacter humisilvae</name>
    <dbReference type="NCBI Taxonomy" id="2897159"/>
    <lineage>
        <taxon>Bacteria</taxon>
        <taxon>Pseudomonadati</taxon>
        <taxon>Pseudomonadota</taxon>
        <taxon>Betaproteobacteria</taxon>
        <taxon>Burkholderiales</taxon>
        <taxon>Sphaerotilaceae</taxon>
        <taxon>Scleromatobacter</taxon>
    </lineage>
</organism>
<dbReference type="GO" id="GO:0005524">
    <property type="term" value="F:ATP binding"/>
    <property type="evidence" value="ECO:0007669"/>
    <property type="project" value="UniProtKB-KW"/>
</dbReference>
<evidence type="ECO:0000259" key="4">
    <source>
        <dbReference type="SMART" id="SM00382"/>
    </source>
</evidence>
<gene>
    <name evidence="5" type="ORF">LPC04_21445</name>
</gene>
<dbReference type="InterPro" id="IPR027417">
    <property type="entry name" value="P-loop_NTPase"/>
</dbReference>
<keyword evidence="2" id="KW-0067">ATP-binding</keyword>
<accession>A0A9X2C3Z0</accession>
<dbReference type="Pfam" id="PF17863">
    <property type="entry name" value="AAA_lid_2"/>
    <property type="match status" value="1"/>
</dbReference>
<evidence type="ECO:0000256" key="3">
    <source>
        <dbReference type="ARBA" id="ARBA00061607"/>
    </source>
</evidence>
<sequence>MAIDSKELEFIVAALGKLRTEVGRAVVGQQEVIDQTLIAFVASGHILYEGLPGLGKTLLARALAQAMSLQFSRVQFTPDLMPSDLTGHAVLEPGTDGGIGRLRLRKGPVFTNLLLGDEINRAPAKTQSALLEVMQERQVTLEGQTVSLPRPFMVLATQNPIDSEGTYPLPEAQRDRFLFKIDIGFPTQSEEVDVVKAATGHQVGDALPLDKVQRCLTEADVSRLQQCVSSVLIDDRVVDYAVRLTRATRGAVGLGNGAGSRGAIALVRAARAAALIAGRDYATPDDVKRQVLPALRHRVVLSPDAQLEGRAVDDVLREIATRVDAPRL</sequence>
<comment type="caution">
    <text evidence="5">The sequence shown here is derived from an EMBL/GenBank/DDBJ whole genome shotgun (WGS) entry which is preliminary data.</text>
</comment>
<dbReference type="PANTHER" id="PTHR42759">
    <property type="entry name" value="MOXR FAMILY PROTEIN"/>
    <property type="match status" value="1"/>
</dbReference>
<protein>
    <submittedName>
        <fullName evidence="5">MoxR family ATPase</fullName>
    </submittedName>
</protein>
<dbReference type="SMART" id="SM00382">
    <property type="entry name" value="AAA"/>
    <property type="match status" value="1"/>
</dbReference>
<dbReference type="PIRSF" id="PIRSF002849">
    <property type="entry name" value="AAA_ATPase_chaperone_MoxR_prd"/>
    <property type="match status" value="1"/>
</dbReference>
<dbReference type="GO" id="GO:0016887">
    <property type="term" value="F:ATP hydrolysis activity"/>
    <property type="evidence" value="ECO:0007669"/>
    <property type="project" value="InterPro"/>
</dbReference>
<name>A0A9X2C3Z0_9BURK</name>
<evidence type="ECO:0000256" key="1">
    <source>
        <dbReference type="ARBA" id="ARBA00022741"/>
    </source>
</evidence>
<dbReference type="InterPro" id="IPR041628">
    <property type="entry name" value="ChlI/MoxR_AAA_lid"/>
</dbReference>
<dbReference type="InterPro" id="IPR003593">
    <property type="entry name" value="AAA+_ATPase"/>
</dbReference>
<proteinExistence type="inferred from homology"/>
<dbReference type="InterPro" id="IPR011703">
    <property type="entry name" value="ATPase_AAA-3"/>
</dbReference>
<keyword evidence="6" id="KW-1185">Reference proteome</keyword>
<dbReference type="Pfam" id="PF07726">
    <property type="entry name" value="AAA_3"/>
    <property type="match status" value="1"/>
</dbReference>
<dbReference type="RefSeq" id="WP_275684328.1">
    <property type="nucleotide sequence ID" value="NZ_JAJLJH010000008.1"/>
</dbReference>